<dbReference type="PANTHER" id="PTHR30401:SF0">
    <property type="entry name" value="TRNA 2-SELENOURIDINE SYNTHASE"/>
    <property type="match status" value="1"/>
</dbReference>
<evidence type="ECO:0000256" key="1">
    <source>
        <dbReference type="ARBA" id="ARBA00023266"/>
    </source>
</evidence>
<dbReference type="Gene3D" id="3.40.250.10">
    <property type="entry name" value="Rhodanese-like domain"/>
    <property type="match status" value="1"/>
</dbReference>
<name>A0ABR7DH16_9CLOT</name>
<proteinExistence type="predicted"/>
<protein>
    <submittedName>
        <fullName evidence="3">tRNA 2-selenouridine(34) synthase MnmH</fullName>
    </submittedName>
</protein>
<dbReference type="SUPFAM" id="SSF52540">
    <property type="entry name" value="P-loop containing nucleoside triphosphate hydrolases"/>
    <property type="match status" value="1"/>
</dbReference>
<comment type="caution">
    <text evidence="3">The sequence shown here is derived from an EMBL/GenBank/DDBJ whole genome shotgun (WGS) entry which is preliminary data.</text>
</comment>
<dbReference type="NCBIfam" id="TIGR03167">
    <property type="entry name" value="tRNA_sel_U_synt"/>
    <property type="match status" value="1"/>
</dbReference>
<accession>A0ABR7DH16</accession>
<evidence type="ECO:0000313" key="3">
    <source>
        <dbReference type="EMBL" id="MBC5630730.1"/>
    </source>
</evidence>
<evidence type="ECO:0000313" key="4">
    <source>
        <dbReference type="Proteomes" id="UP000596929"/>
    </source>
</evidence>
<dbReference type="Pfam" id="PF26341">
    <property type="entry name" value="AAA_SelU"/>
    <property type="match status" value="1"/>
</dbReference>
<dbReference type="InterPro" id="IPR001763">
    <property type="entry name" value="Rhodanese-like_dom"/>
</dbReference>
<dbReference type="Pfam" id="PF00581">
    <property type="entry name" value="Rhodanese"/>
    <property type="match status" value="1"/>
</dbReference>
<reference evidence="3 4" key="1">
    <citation type="submission" date="2020-08" db="EMBL/GenBank/DDBJ databases">
        <title>Genome public.</title>
        <authorList>
            <person name="Liu C."/>
            <person name="Sun Q."/>
        </authorList>
    </citation>
    <scope>NUCLEOTIDE SEQUENCE [LARGE SCALE GENOMIC DNA]</scope>
    <source>
        <strain evidence="3 4">NSJ-6</strain>
    </source>
</reference>
<dbReference type="SUPFAM" id="SSF52821">
    <property type="entry name" value="Rhodanese/Cell cycle control phosphatase"/>
    <property type="match status" value="1"/>
</dbReference>
<dbReference type="EMBL" id="JACOOO010000042">
    <property type="protein sequence ID" value="MBC5630730.1"/>
    <property type="molecule type" value="Genomic_DNA"/>
</dbReference>
<keyword evidence="1" id="KW-0711">Selenium</keyword>
<dbReference type="RefSeq" id="WP_186860972.1">
    <property type="nucleotide sequence ID" value="NZ_JACOOO010000042.1"/>
</dbReference>
<organism evidence="3 4">
    <name type="scientific">Clostridium hominis</name>
    <dbReference type="NCBI Taxonomy" id="2763036"/>
    <lineage>
        <taxon>Bacteria</taxon>
        <taxon>Bacillati</taxon>
        <taxon>Bacillota</taxon>
        <taxon>Clostridia</taxon>
        <taxon>Eubacteriales</taxon>
        <taxon>Clostridiaceae</taxon>
        <taxon>Clostridium</taxon>
    </lineage>
</organism>
<dbReference type="InterPro" id="IPR036873">
    <property type="entry name" value="Rhodanese-like_dom_sf"/>
</dbReference>
<gene>
    <name evidence="3" type="primary">mnmH</name>
    <name evidence="3" type="ORF">H8S20_17900</name>
</gene>
<dbReference type="NCBIfam" id="NF008750">
    <property type="entry name" value="PRK11784.1-2"/>
    <property type="match status" value="1"/>
</dbReference>
<dbReference type="Proteomes" id="UP000596929">
    <property type="component" value="Unassembled WGS sequence"/>
</dbReference>
<dbReference type="InterPro" id="IPR027417">
    <property type="entry name" value="P-loop_NTPase"/>
</dbReference>
<evidence type="ECO:0000259" key="2">
    <source>
        <dbReference type="PROSITE" id="PS50206"/>
    </source>
</evidence>
<keyword evidence="4" id="KW-1185">Reference proteome</keyword>
<dbReference type="SMART" id="SM00450">
    <property type="entry name" value="RHOD"/>
    <property type="match status" value="1"/>
</dbReference>
<dbReference type="InterPro" id="IPR058840">
    <property type="entry name" value="AAA_SelU"/>
</dbReference>
<feature type="domain" description="Rhodanese" evidence="2">
    <location>
        <begin position="14"/>
        <end position="138"/>
    </location>
</feature>
<dbReference type="PROSITE" id="PS50206">
    <property type="entry name" value="RHODANESE_3"/>
    <property type="match status" value="1"/>
</dbReference>
<dbReference type="InterPro" id="IPR017582">
    <property type="entry name" value="SelU"/>
</dbReference>
<dbReference type="NCBIfam" id="NF008751">
    <property type="entry name" value="PRK11784.1-3"/>
    <property type="match status" value="1"/>
</dbReference>
<sequence length="369" mass="42703">MKIVITTNDFENIVLNNIPLIDVRAPIEFEKGAFKTSINMPILTNDERHIIGICYKEKGNAEATKLGYEIVSGKIKEDRIEKWINFIEQNPNTMIYCFRGGSRSTIAQSWINEVAKKDIIKLEGGYKAFRNYLITSLEPENIKSKPLMLTGYTGSGKTILLNKLNNSIDLEGIANHRGSTFGHHVTAQPTQINFENNLAYEIIKHNNKRFKYMILEDESKNIGRSFIPTSLYSLFHGADLIFLESLMEERVDNILEDYVINGQKEFIASCNDKDLAIELWYEDMLKSMERVKSKLGGDRLKIVIDEFNKAYDIQKSNGSYDYNRVWIELFLHNYYDPMYKHSIEKGNRNIIFRGNKDEVTEYIKSLENN</sequence>
<dbReference type="PANTHER" id="PTHR30401">
    <property type="entry name" value="TRNA 2-SELENOURIDINE SYNTHASE"/>
    <property type="match status" value="1"/>
</dbReference>